<evidence type="ECO:0000313" key="3">
    <source>
        <dbReference type="EMBL" id="MFC3703218.1"/>
    </source>
</evidence>
<dbReference type="EMBL" id="JBHRYD010000001">
    <property type="protein sequence ID" value="MFC3703218.1"/>
    <property type="molecule type" value="Genomic_DNA"/>
</dbReference>
<dbReference type="InterPro" id="IPR038296">
    <property type="entry name" value="ParD_sf"/>
</dbReference>
<dbReference type="RefSeq" id="WP_380093883.1">
    <property type="nucleotide sequence ID" value="NZ_JBHRYD010000001.1"/>
</dbReference>
<dbReference type="CDD" id="cd22231">
    <property type="entry name" value="RHH_NikR_HicB-like"/>
    <property type="match status" value="1"/>
</dbReference>
<sequence length="89" mass="10152">MSEKLTITLPAEMLALIRRQVEAGRYASTSEVLREAVRVWMRDEEEHAERLAAVRARIKRSLDDPRPAVPLEEAFARVKAHAERLSRSG</sequence>
<dbReference type="Gene3D" id="6.10.10.120">
    <property type="entry name" value="Antitoxin ParD1-like"/>
    <property type="match status" value="1"/>
</dbReference>
<evidence type="ECO:0000256" key="1">
    <source>
        <dbReference type="ARBA" id="ARBA00008580"/>
    </source>
</evidence>
<dbReference type="PANTHER" id="PTHR36582:SF2">
    <property type="entry name" value="ANTITOXIN PARD"/>
    <property type="match status" value="1"/>
</dbReference>
<dbReference type="SUPFAM" id="SSF47598">
    <property type="entry name" value="Ribbon-helix-helix"/>
    <property type="match status" value="1"/>
</dbReference>
<dbReference type="Pfam" id="PF03693">
    <property type="entry name" value="ParD_antitoxin"/>
    <property type="match status" value="1"/>
</dbReference>
<name>A0ABV7WXH8_9HYPH</name>
<keyword evidence="4" id="KW-1185">Reference proteome</keyword>
<dbReference type="InterPro" id="IPR010985">
    <property type="entry name" value="Ribbon_hlx_hlx"/>
</dbReference>
<accession>A0ABV7WXH8</accession>
<evidence type="ECO:0000313" key="4">
    <source>
        <dbReference type="Proteomes" id="UP001595613"/>
    </source>
</evidence>
<dbReference type="InterPro" id="IPR022789">
    <property type="entry name" value="ParD"/>
</dbReference>
<dbReference type="NCBIfam" id="TIGR02606">
    <property type="entry name" value="antidote_CC2985"/>
    <property type="match status" value="1"/>
</dbReference>
<organism evidence="3 4">
    <name type="scientific">Devosia honganensis</name>
    <dbReference type="NCBI Taxonomy" id="1610527"/>
    <lineage>
        <taxon>Bacteria</taxon>
        <taxon>Pseudomonadati</taxon>
        <taxon>Pseudomonadota</taxon>
        <taxon>Alphaproteobacteria</taxon>
        <taxon>Hyphomicrobiales</taxon>
        <taxon>Devosiaceae</taxon>
        <taxon>Devosia</taxon>
    </lineage>
</organism>
<dbReference type="Proteomes" id="UP001595613">
    <property type="component" value="Unassembled WGS sequence"/>
</dbReference>
<evidence type="ECO:0000256" key="2">
    <source>
        <dbReference type="ARBA" id="ARBA00022649"/>
    </source>
</evidence>
<comment type="caution">
    <text evidence="3">The sequence shown here is derived from an EMBL/GenBank/DDBJ whole genome shotgun (WGS) entry which is preliminary data.</text>
</comment>
<reference evidence="4" key="1">
    <citation type="journal article" date="2019" name="Int. J. Syst. Evol. Microbiol.">
        <title>The Global Catalogue of Microorganisms (GCM) 10K type strain sequencing project: providing services to taxonomists for standard genome sequencing and annotation.</title>
        <authorList>
            <consortium name="The Broad Institute Genomics Platform"/>
            <consortium name="The Broad Institute Genome Sequencing Center for Infectious Disease"/>
            <person name="Wu L."/>
            <person name="Ma J."/>
        </authorList>
    </citation>
    <scope>NUCLEOTIDE SEQUENCE [LARGE SCALE GENOMIC DNA]</scope>
    <source>
        <strain evidence="4">KCTC 42281</strain>
    </source>
</reference>
<gene>
    <name evidence="3" type="ORF">ACFOOL_00435</name>
</gene>
<comment type="similarity">
    <text evidence="1">Belongs to the ParD antitoxin family.</text>
</comment>
<protein>
    <submittedName>
        <fullName evidence="3">Type II toxin-antitoxin system ParD family antitoxin</fullName>
    </submittedName>
</protein>
<keyword evidence="2" id="KW-1277">Toxin-antitoxin system</keyword>
<dbReference type="PANTHER" id="PTHR36582">
    <property type="entry name" value="ANTITOXIN PARD"/>
    <property type="match status" value="1"/>
</dbReference>
<proteinExistence type="inferred from homology"/>